<dbReference type="EMBL" id="BGPR01024457">
    <property type="protein sequence ID" value="GBN92572.1"/>
    <property type="molecule type" value="Genomic_DNA"/>
</dbReference>
<dbReference type="GO" id="GO:0006313">
    <property type="term" value="P:DNA transposition"/>
    <property type="evidence" value="ECO:0007669"/>
    <property type="project" value="InterPro"/>
</dbReference>
<accession>A0A4Y2SW60</accession>
<evidence type="ECO:0000259" key="1">
    <source>
        <dbReference type="Pfam" id="PF01498"/>
    </source>
</evidence>
<proteinExistence type="predicted"/>
<comment type="caution">
    <text evidence="2">The sequence shown here is derived from an EMBL/GenBank/DDBJ whole genome shotgun (WGS) entry which is preliminary data.</text>
</comment>
<dbReference type="AlphaFoldDB" id="A0A4Y2SW60"/>
<evidence type="ECO:0000313" key="3">
    <source>
        <dbReference type="Proteomes" id="UP000499080"/>
    </source>
</evidence>
<dbReference type="OrthoDB" id="4843387at2759"/>
<reference evidence="2 3" key="1">
    <citation type="journal article" date="2019" name="Sci. Rep.">
        <title>Orb-weaving spider Araneus ventricosus genome elucidates the spidroin gene catalogue.</title>
        <authorList>
            <person name="Kono N."/>
            <person name="Nakamura H."/>
            <person name="Ohtoshi R."/>
            <person name="Moran D.A.P."/>
            <person name="Shinohara A."/>
            <person name="Yoshida Y."/>
            <person name="Fujiwara M."/>
            <person name="Mori M."/>
            <person name="Tomita M."/>
            <person name="Arakawa K."/>
        </authorList>
    </citation>
    <scope>NUCLEOTIDE SEQUENCE [LARGE SCALE GENOMIC DNA]</scope>
</reference>
<dbReference type="Proteomes" id="UP000499080">
    <property type="component" value="Unassembled WGS sequence"/>
</dbReference>
<feature type="domain" description="Transposase Tc1-like" evidence="1">
    <location>
        <begin position="39"/>
        <end position="100"/>
    </location>
</feature>
<dbReference type="GO" id="GO:0003677">
    <property type="term" value="F:DNA binding"/>
    <property type="evidence" value="ECO:0007669"/>
    <property type="project" value="InterPro"/>
</dbReference>
<gene>
    <name evidence="2" type="ORF">AVEN_211663_1</name>
</gene>
<dbReference type="GO" id="GO:0015074">
    <property type="term" value="P:DNA integration"/>
    <property type="evidence" value="ECO:0007669"/>
    <property type="project" value="InterPro"/>
</dbReference>
<organism evidence="2 3">
    <name type="scientific">Araneus ventricosus</name>
    <name type="common">Orbweaver spider</name>
    <name type="synonym">Epeira ventricosa</name>
    <dbReference type="NCBI Taxonomy" id="182803"/>
    <lineage>
        <taxon>Eukaryota</taxon>
        <taxon>Metazoa</taxon>
        <taxon>Ecdysozoa</taxon>
        <taxon>Arthropoda</taxon>
        <taxon>Chelicerata</taxon>
        <taxon>Arachnida</taxon>
        <taxon>Araneae</taxon>
        <taxon>Araneomorphae</taxon>
        <taxon>Entelegynae</taxon>
        <taxon>Araneoidea</taxon>
        <taxon>Araneidae</taxon>
        <taxon>Araneus</taxon>
    </lineage>
</organism>
<name>A0A4Y2SW60_ARAVE</name>
<dbReference type="Pfam" id="PF01498">
    <property type="entry name" value="HTH_Tnp_Tc3_2"/>
    <property type="match status" value="1"/>
</dbReference>
<protein>
    <recommendedName>
        <fullName evidence="1">Transposase Tc1-like domain-containing protein</fullName>
    </recommendedName>
</protein>
<sequence>MTIARVYCEYRVSGKTSNFRHLCGRKKDLEKLDHWRQTRILKRDRRTILPQIAADFNDGSSTSVSVRTVQRTFINMGSQKRRPTRVPLLTTRHKALPLSWTPDNTTIGLLMTGNTLPGLTSRVSNCIGRMHVYEYEDNIINP</sequence>
<evidence type="ECO:0000313" key="2">
    <source>
        <dbReference type="EMBL" id="GBN92572.1"/>
    </source>
</evidence>
<dbReference type="InterPro" id="IPR002492">
    <property type="entry name" value="Transposase_Tc1-like"/>
</dbReference>
<keyword evidence="3" id="KW-1185">Reference proteome</keyword>